<evidence type="ECO:0000259" key="1">
    <source>
        <dbReference type="Pfam" id="PF04149"/>
    </source>
</evidence>
<protein>
    <recommendedName>
        <fullName evidence="1">DUF397 domain-containing protein</fullName>
    </recommendedName>
</protein>
<evidence type="ECO:0000313" key="2">
    <source>
        <dbReference type="EMBL" id="BCB85887.1"/>
    </source>
</evidence>
<dbReference type="Pfam" id="PF04149">
    <property type="entry name" value="DUF397"/>
    <property type="match status" value="1"/>
</dbReference>
<dbReference type="AlphaFoldDB" id="A0A6F8YIJ2"/>
<feature type="domain" description="DUF397" evidence="1">
    <location>
        <begin position="15"/>
        <end position="68"/>
    </location>
</feature>
<dbReference type="EMBL" id="AP022871">
    <property type="protein sequence ID" value="BCB85887.1"/>
    <property type="molecule type" value="Genomic_DNA"/>
</dbReference>
<dbReference type="InterPro" id="IPR007278">
    <property type="entry name" value="DUF397"/>
</dbReference>
<accession>A0A6F8YIJ2</accession>
<organism evidence="2 3">
    <name type="scientific">Phytohabitans suffuscus</name>
    <dbReference type="NCBI Taxonomy" id="624315"/>
    <lineage>
        <taxon>Bacteria</taxon>
        <taxon>Bacillati</taxon>
        <taxon>Actinomycetota</taxon>
        <taxon>Actinomycetes</taxon>
        <taxon>Micromonosporales</taxon>
        <taxon>Micromonosporaceae</taxon>
    </lineage>
</organism>
<reference evidence="2 3" key="2">
    <citation type="submission" date="2020-03" db="EMBL/GenBank/DDBJ databases">
        <authorList>
            <person name="Ichikawa N."/>
            <person name="Kimura A."/>
            <person name="Kitahashi Y."/>
            <person name="Uohara A."/>
        </authorList>
    </citation>
    <scope>NUCLEOTIDE SEQUENCE [LARGE SCALE GENOMIC DNA]</scope>
    <source>
        <strain evidence="2 3">NBRC 105367</strain>
    </source>
</reference>
<dbReference type="RefSeq" id="WP_173157699.1">
    <property type="nucleotide sequence ID" value="NZ_AP022871.1"/>
</dbReference>
<dbReference type="KEGG" id="psuu:Psuf_032000"/>
<gene>
    <name evidence="2" type="ORF">Psuf_032000</name>
</gene>
<reference evidence="2 3" key="1">
    <citation type="submission" date="2020-03" db="EMBL/GenBank/DDBJ databases">
        <title>Whole genome shotgun sequence of Phytohabitans suffuscus NBRC 105367.</title>
        <authorList>
            <person name="Komaki H."/>
            <person name="Tamura T."/>
        </authorList>
    </citation>
    <scope>NUCLEOTIDE SEQUENCE [LARGE SCALE GENOMIC DNA]</scope>
    <source>
        <strain evidence="2 3">NBRC 105367</strain>
    </source>
</reference>
<dbReference type="Proteomes" id="UP000503011">
    <property type="component" value="Chromosome"/>
</dbReference>
<name>A0A6F8YIJ2_9ACTN</name>
<sequence length="75" mass="8196">MEVETKGFRLDLSRAVWQKSSRSGPSCDNCVEVAFVDQAIAVRDSKNPTGPVLIFTADEWDAFVGGAKDGEFDLD</sequence>
<evidence type="ECO:0000313" key="3">
    <source>
        <dbReference type="Proteomes" id="UP000503011"/>
    </source>
</evidence>
<proteinExistence type="predicted"/>
<keyword evidence="3" id="KW-1185">Reference proteome</keyword>